<keyword evidence="3" id="KW-1185">Reference proteome</keyword>
<evidence type="ECO:0000256" key="1">
    <source>
        <dbReference type="SAM" id="Phobius"/>
    </source>
</evidence>
<dbReference type="AlphaFoldDB" id="A0A841ENC3"/>
<keyword evidence="1" id="KW-0812">Transmembrane</keyword>
<feature type="transmembrane region" description="Helical" evidence="1">
    <location>
        <begin position="145"/>
        <end position="169"/>
    </location>
</feature>
<feature type="transmembrane region" description="Helical" evidence="1">
    <location>
        <begin position="190"/>
        <end position="210"/>
    </location>
</feature>
<protein>
    <submittedName>
        <fullName evidence="2">Uncharacterized protein</fullName>
    </submittedName>
</protein>
<keyword evidence="1" id="KW-1133">Transmembrane helix</keyword>
<accession>A0A841ENC3</accession>
<dbReference type="Proteomes" id="UP000578077">
    <property type="component" value="Unassembled WGS sequence"/>
</dbReference>
<keyword evidence="1" id="KW-0472">Membrane</keyword>
<dbReference type="RefSeq" id="WP_184639830.1">
    <property type="nucleotide sequence ID" value="NZ_BAABKT010000017.1"/>
</dbReference>
<proteinExistence type="predicted"/>
<comment type="caution">
    <text evidence="2">The sequence shown here is derived from an EMBL/GenBank/DDBJ whole genome shotgun (WGS) entry which is preliminary data.</text>
</comment>
<organism evidence="2 3">
    <name type="scientific">Streptomonospora salina</name>
    <dbReference type="NCBI Taxonomy" id="104205"/>
    <lineage>
        <taxon>Bacteria</taxon>
        <taxon>Bacillati</taxon>
        <taxon>Actinomycetota</taxon>
        <taxon>Actinomycetes</taxon>
        <taxon>Streptosporangiales</taxon>
        <taxon>Nocardiopsidaceae</taxon>
        <taxon>Streptomonospora</taxon>
    </lineage>
</organism>
<evidence type="ECO:0000313" key="2">
    <source>
        <dbReference type="EMBL" id="MBB6000921.1"/>
    </source>
</evidence>
<sequence length="483" mass="53348">MTTAQSQRTWRETLYVPPHAKDWVLNVVATRINRYDGYRAFLTRTALAIGIAAVFGWYLSSPEANPWAFLAGIAVAASLLQGVLEIAGERHTRRHTLSRSWGHRVFGDARWRRSYLINITGLLGFVACVLNILAVTFLLPAESGLVKVVALLLAMLYINSGLGAVLIDAPFYNREGGTLGWRLLCRARPFIGIGLGLVVAVAQVVLFQLLPGPAPSGQAAAGPWSPLSPPWPAETESLVLVALVSLLPIALSLRVLENERVLSAAHDMMVGETVHELRETSRWVLRKLNERIDGVEEKIEAGASLDDISEAVRSLRATEKRLIGDVTAGSAPAVVPAQEILRSAADELRRRNPEIGGVSRTVLVQAIHAEDHRIAETILECLCRHLKSRLGNFTVVLGDQMNNEVDEYVRLYLTVANANLTTPDSRRHEQIVEHVNKNELVSLKDVHGDRNAYAHKVEVSVDEDETIRKLAVKVSWVMRKVWL</sequence>
<reference evidence="2 3" key="1">
    <citation type="submission" date="2020-08" db="EMBL/GenBank/DDBJ databases">
        <title>Sequencing the genomes of 1000 actinobacteria strains.</title>
        <authorList>
            <person name="Klenk H.-P."/>
        </authorList>
    </citation>
    <scope>NUCLEOTIDE SEQUENCE [LARGE SCALE GENOMIC DNA]</scope>
    <source>
        <strain evidence="2 3">DSM 44593</strain>
    </source>
</reference>
<feature type="transmembrane region" description="Helical" evidence="1">
    <location>
        <begin position="66"/>
        <end position="84"/>
    </location>
</feature>
<feature type="transmembrane region" description="Helical" evidence="1">
    <location>
        <begin position="41"/>
        <end position="60"/>
    </location>
</feature>
<evidence type="ECO:0000313" key="3">
    <source>
        <dbReference type="Proteomes" id="UP000578077"/>
    </source>
</evidence>
<dbReference type="EMBL" id="JACHLY010000002">
    <property type="protein sequence ID" value="MBB6000921.1"/>
    <property type="molecule type" value="Genomic_DNA"/>
</dbReference>
<feature type="transmembrane region" description="Helical" evidence="1">
    <location>
        <begin position="115"/>
        <end position="139"/>
    </location>
</feature>
<name>A0A841ENC3_9ACTN</name>
<gene>
    <name evidence="2" type="ORF">HNR25_004750</name>
</gene>